<dbReference type="Pfam" id="PF12698">
    <property type="entry name" value="ABC2_membrane_3"/>
    <property type="match status" value="1"/>
</dbReference>
<feature type="transmembrane region" description="Helical" evidence="5">
    <location>
        <begin position="296"/>
        <end position="314"/>
    </location>
</feature>
<dbReference type="Proteomes" id="UP000245412">
    <property type="component" value="Unassembled WGS sequence"/>
</dbReference>
<gene>
    <name evidence="7" type="ORF">C7383_101164</name>
</gene>
<evidence type="ECO:0000259" key="6">
    <source>
        <dbReference type="Pfam" id="PF12698"/>
    </source>
</evidence>
<keyword evidence="8" id="KW-1185">Reference proteome</keyword>
<feature type="transmembrane region" description="Helical" evidence="5">
    <location>
        <begin position="229"/>
        <end position="254"/>
    </location>
</feature>
<organism evidence="7 8">
    <name type="scientific">Murimonas intestini</name>
    <dbReference type="NCBI Taxonomy" id="1337051"/>
    <lineage>
        <taxon>Bacteria</taxon>
        <taxon>Bacillati</taxon>
        <taxon>Bacillota</taxon>
        <taxon>Clostridia</taxon>
        <taxon>Lachnospirales</taxon>
        <taxon>Lachnospiraceae</taxon>
        <taxon>Murimonas</taxon>
    </lineage>
</organism>
<feature type="transmembrane region" description="Helical" evidence="5">
    <location>
        <begin position="266"/>
        <end position="284"/>
    </location>
</feature>
<dbReference type="InterPro" id="IPR013525">
    <property type="entry name" value="ABC2_TM"/>
</dbReference>
<evidence type="ECO:0000256" key="2">
    <source>
        <dbReference type="ARBA" id="ARBA00022692"/>
    </source>
</evidence>
<dbReference type="EMBL" id="QGGY01000001">
    <property type="protein sequence ID" value="PWJ78795.1"/>
    <property type="molecule type" value="Genomic_DNA"/>
</dbReference>
<feature type="transmembrane region" description="Helical" evidence="5">
    <location>
        <begin position="188"/>
        <end position="209"/>
    </location>
</feature>
<comment type="subcellular location">
    <subcellularLocation>
        <location evidence="1">Membrane</location>
        <topology evidence="1">Multi-pass membrane protein</topology>
    </subcellularLocation>
</comment>
<keyword evidence="3 5" id="KW-1133">Transmembrane helix</keyword>
<protein>
    <submittedName>
        <fullName evidence="7">ABC-2 type transport system permease protein</fullName>
    </submittedName>
</protein>
<feature type="domain" description="ABC-2 type transporter transmembrane" evidence="6">
    <location>
        <begin position="23"/>
        <end position="371"/>
    </location>
</feature>
<comment type="caution">
    <text evidence="7">The sequence shown here is derived from an EMBL/GenBank/DDBJ whole genome shotgun (WGS) entry which is preliminary data.</text>
</comment>
<dbReference type="Gene3D" id="3.40.1710.10">
    <property type="entry name" value="abc type-2 transporter like domain"/>
    <property type="match status" value="1"/>
</dbReference>
<feature type="transmembrane region" description="Helical" evidence="5">
    <location>
        <begin position="355"/>
        <end position="376"/>
    </location>
</feature>
<proteinExistence type="predicted"/>
<evidence type="ECO:0000256" key="3">
    <source>
        <dbReference type="ARBA" id="ARBA00022989"/>
    </source>
</evidence>
<accession>A0AB73T9I3</accession>
<feature type="transmembrane region" description="Helical" evidence="5">
    <location>
        <begin position="15"/>
        <end position="35"/>
    </location>
</feature>
<keyword evidence="2 5" id="KW-0812">Transmembrane</keyword>
<dbReference type="RefSeq" id="WP_187374100.1">
    <property type="nucleotide sequence ID" value="NZ_CABJAT010000001.1"/>
</dbReference>
<evidence type="ECO:0000313" key="8">
    <source>
        <dbReference type="Proteomes" id="UP000245412"/>
    </source>
</evidence>
<name>A0AB73T9I3_9FIRM</name>
<evidence type="ECO:0000256" key="5">
    <source>
        <dbReference type="SAM" id="Phobius"/>
    </source>
</evidence>
<keyword evidence="4 5" id="KW-0472">Membrane</keyword>
<evidence type="ECO:0000256" key="1">
    <source>
        <dbReference type="ARBA" id="ARBA00004141"/>
    </source>
</evidence>
<evidence type="ECO:0000256" key="4">
    <source>
        <dbReference type="ARBA" id="ARBA00023136"/>
    </source>
</evidence>
<evidence type="ECO:0000313" key="7">
    <source>
        <dbReference type="EMBL" id="PWJ78795.1"/>
    </source>
</evidence>
<dbReference type="GO" id="GO:0140359">
    <property type="term" value="F:ABC-type transporter activity"/>
    <property type="evidence" value="ECO:0007669"/>
    <property type="project" value="InterPro"/>
</dbReference>
<reference evidence="7 8" key="1">
    <citation type="submission" date="2018-05" db="EMBL/GenBank/DDBJ databases">
        <authorList>
            <person name="Goeker M."/>
            <person name="Huntemann M."/>
            <person name="Clum A."/>
            <person name="Pillay M."/>
            <person name="Palaniappan K."/>
            <person name="Varghese N."/>
            <person name="Mikhailova N."/>
            <person name="Stamatis D."/>
            <person name="Reddy T."/>
            <person name="Daum C."/>
            <person name="Shapiro N."/>
            <person name="Ivanova N."/>
            <person name="Kyrpides N."/>
            <person name="Woyke T."/>
        </authorList>
    </citation>
    <scope>NUCLEOTIDE SEQUENCE [LARGE SCALE GENOMIC DNA]</scope>
    <source>
        <strain evidence="7 8">DSM 26524</strain>
    </source>
</reference>
<dbReference type="GO" id="GO:0016020">
    <property type="term" value="C:membrane"/>
    <property type="evidence" value="ECO:0007669"/>
    <property type="project" value="UniProtKB-SubCell"/>
</dbReference>
<dbReference type="AlphaFoldDB" id="A0AB73T9I3"/>
<sequence>MQVFKCFFKIVKKNAVGMGIYFGVFLLLSIFMSQFTADTQKVQYEDARLSIAVIDRDGSEASRALTEYMGNRHDLVELNDEKEEIQDALFARLVEYVLIIPEGFGEGLASEDPVQTENLKVPGSYTGYLVDNQIEAYLKYLRIYLQSGESVPNASDRAEEVLSNTAKVAMQDMTVLSDMRSVFYYTQYLPFVFIAILAVGISAPLSVFVKKDIKMRNDCGALSLRGRNIQMLSAFMASAGIVWLVFAVVGFFLYNKELDSPGIPYTLLNSIAVLLVSASLAFLVGMNIKNENAKWAMVNVFSLGLSFLGGVFVPQQMMDEKILMVARFMPTYWYVKNNSLLGTAAVITDSIKTQFWVGILIQLGFAAAIFTAGLVFTKVKEGNN</sequence>